<sequence length="322" mass="37980">MSLKGSEREFIFSLYMRQRQQIIEDVLGFTLTDLLLEKYWDKLKIDLFGYEKNLGVPVMIEVWLGISNGYHQDRFIELIDMLDEGTILVYLALGFQDKHIVELEKRVRGCDKPIKLILVNISDRVLKPLELLNTKHKLKIYGELAILDEIEKPLQLMKVIEHSLFKALSPKPLPDYHEFDFSRRVDINRYLLLRLREAVPNFLPVQREKRFYESNATIRLSGGKSGVDYFVSARNRRNQAFVELRFDDSNRELFQLFTSKPWLLREQIDERIKIGNNAIGCYFRASENVKVTADELVKVFSRMVRAISYPLFDILKFEYQMV</sequence>
<evidence type="ECO:0000313" key="2">
    <source>
        <dbReference type="Proteomes" id="UP000663505"/>
    </source>
</evidence>
<accession>A0A9X7W158</accession>
<evidence type="ECO:0000313" key="1">
    <source>
        <dbReference type="EMBL" id="QSO48475.1"/>
    </source>
</evidence>
<evidence type="ECO:0008006" key="3">
    <source>
        <dbReference type="Google" id="ProtNLM"/>
    </source>
</evidence>
<protein>
    <recommendedName>
        <fullName evidence="3">DUF4268 domain-containing protein</fullName>
    </recommendedName>
</protein>
<dbReference type="AlphaFoldDB" id="A0A9X7W158"/>
<dbReference type="RefSeq" id="WP_206657810.1">
    <property type="nucleotide sequence ID" value="NZ_CP071182.1"/>
</dbReference>
<proteinExistence type="predicted"/>
<reference evidence="1 2" key="1">
    <citation type="submission" date="2021-02" db="EMBL/GenBank/DDBJ databases">
        <title>Alicyclobacillus curvatus sp. nov. and Alicyclobacillus mengziensis sp. nov., two acidophilic bacteria isolated from acid mine drainage.</title>
        <authorList>
            <person name="Huang Y."/>
        </authorList>
    </citation>
    <scope>NUCLEOTIDE SEQUENCE [LARGE SCALE GENOMIC DNA]</scope>
    <source>
        <strain evidence="1 2">S30H14</strain>
    </source>
</reference>
<keyword evidence="2" id="KW-1185">Reference proteome</keyword>
<dbReference type="Proteomes" id="UP000663505">
    <property type="component" value="Chromosome"/>
</dbReference>
<name>A0A9X7W158_9BACL</name>
<dbReference type="EMBL" id="CP071182">
    <property type="protein sequence ID" value="QSO48475.1"/>
    <property type="molecule type" value="Genomic_DNA"/>
</dbReference>
<gene>
    <name evidence="1" type="ORF">JZ786_05655</name>
</gene>
<organism evidence="1 2">
    <name type="scientific">Alicyclobacillus mengziensis</name>
    <dbReference type="NCBI Taxonomy" id="2931921"/>
    <lineage>
        <taxon>Bacteria</taxon>
        <taxon>Bacillati</taxon>
        <taxon>Bacillota</taxon>
        <taxon>Bacilli</taxon>
        <taxon>Bacillales</taxon>
        <taxon>Alicyclobacillaceae</taxon>
        <taxon>Alicyclobacillus</taxon>
    </lineage>
</organism>
<dbReference type="KEGG" id="afx:JZ786_05655"/>